<accession>A0AAV0TPZ6</accession>
<organism evidence="1 2">
    <name type="scientific">Peronospora farinosa</name>
    <dbReference type="NCBI Taxonomy" id="134698"/>
    <lineage>
        <taxon>Eukaryota</taxon>
        <taxon>Sar</taxon>
        <taxon>Stramenopiles</taxon>
        <taxon>Oomycota</taxon>
        <taxon>Peronosporomycetes</taxon>
        <taxon>Peronosporales</taxon>
        <taxon>Peronosporaceae</taxon>
        <taxon>Peronospora</taxon>
    </lineage>
</organism>
<gene>
    <name evidence="1" type="ORF">PFR002_LOCUS4605</name>
</gene>
<proteinExistence type="predicted"/>
<sequence length="95" mass="10499">MKHYGASVQKRFANNWAFANRDSATAANGMQFNRLSGPVCTRLNLGPDYHRSGWTLISRLKLITAYTNTSFVIAMGVRFAIDKIVSLLAESICTA</sequence>
<dbReference type="AlphaFoldDB" id="A0AAV0TPZ6"/>
<dbReference type="EMBL" id="CANTFK010000692">
    <property type="protein sequence ID" value="CAI5723177.1"/>
    <property type="molecule type" value="Genomic_DNA"/>
</dbReference>
<dbReference type="Proteomes" id="UP001159659">
    <property type="component" value="Unassembled WGS sequence"/>
</dbReference>
<evidence type="ECO:0000313" key="1">
    <source>
        <dbReference type="EMBL" id="CAI5723177.1"/>
    </source>
</evidence>
<reference evidence="1" key="1">
    <citation type="submission" date="2022-12" db="EMBL/GenBank/DDBJ databases">
        <authorList>
            <person name="Webb A."/>
        </authorList>
    </citation>
    <scope>NUCLEOTIDE SEQUENCE</scope>
    <source>
        <strain evidence="1">Pf2</strain>
    </source>
</reference>
<name>A0AAV0TPZ6_9STRA</name>
<comment type="caution">
    <text evidence="1">The sequence shown here is derived from an EMBL/GenBank/DDBJ whole genome shotgun (WGS) entry which is preliminary data.</text>
</comment>
<evidence type="ECO:0000313" key="2">
    <source>
        <dbReference type="Proteomes" id="UP001159659"/>
    </source>
</evidence>
<protein>
    <submittedName>
        <fullName evidence="1">Uncharacterized protein</fullName>
    </submittedName>
</protein>